<dbReference type="Pfam" id="PF17782">
    <property type="entry name" value="WHD_DprA"/>
    <property type="match status" value="1"/>
</dbReference>
<dbReference type="InterPro" id="IPR041614">
    <property type="entry name" value="DprA_WH"/>
</dbReference>
<dbReference type="InterPro" id="IPR003488">
    <property type="entry name" value="DprA"/>
</dbReference>
<name>A0A3B0ZWM3_9ZZZZ</name>
<dbReference type="NCBIfam" id="TIGR00732">
    <property type="entry name" value="dprA"/>
    <property type="match status" value="1"/>
</dbReference>
<dbReference type="Pfam" id="PF02481">
    <property type="entry name" value="DNA_processg_A"/>
    <property type="match status" value="1"/>
</dbReference>
<dbReference type="GO" id="GO:0009294">
    <property type="term" value="P:DNA-mediated transformation"/>
    <property type="evidence" value="ECO:0007669"/>
    <property type="project" value="InterPro"/>
</dbReference>
<gene>
    <name evidence="4" type="ORF">MNBD_GAMMA21-1333</name>
</gene>
<protein>
    <submittedName>
        <fullName evidence="4">Rossmann fold nucleotide-binding protein Smf possibly involved in DNA uptake</fullName>
    </submittedName>
</protein>
<accession>A0A3B0ZWM3</accession>
<sequence>MKQAELRYWIALNLINPILGARRANQLLQHLNGPQNLFEAGSLAWQALGLTERACDALAKPDWPAVDAALLWLETGHHGVLCRDELTFPASLSEIADSPFLLYYIGDSELFERQQLAIVGSRNPTRSGYETAYDLAAGAAKLGFTITSGMALGIDSAAHHGALSVQGSTIAVAGTGLDVIYPSKNRGLELQIESTGLMVSEFPLGTRPLGRNFPLRNRIISGLSRGVIVVEAALKSGSLITAKQALEQGRDVFAIPGSIHNPTSRGCHWLLRQGAKLVENIGDILEEFDLRLTQFEFDYGDESSTVGVENLDIGYRKVLEAVDFDPTSVDKVIDRSGLTADVVCSMLLVLELQNFVHITSAGQYCRTRAARDGVN</sequence>
<dbReference type="Gene3D" id="1.10.10.10">
    <property type="entry name" value="Winged helix-like DNA-binding domain superfamily/Winged helix DNA-binding domain"/>
    <property type="match status" value="1"/>
</dbReference>
<dbReference type="EMBL" id="UOFR01000037">
    <property type="protein sequence ID" value="VAW96181.1"/>
    <property type="molecule type" value="Genomic_DNA"/>
</dbReference>
<dbReference type="InterPro" id="IPR057666">
    <property type="entry name" value="DrpA_SLOG"/>
</dbReference>
<organism evidence="4">
    <name type="scientific">hydrothermal vent metagenome</name>
    <dbReference type="NCBI Taxonomy" id="652676"/>
    <lineage>
        <taxon>unclassified sequences</taxon>
        <taxon>metagenomes</taxon>
        <taxon>ecological metagenomes</taxon>
    </lineage>
</organism>
<evidence type="ECO:0000259" key="2">
    <source>
        <dbReference type="Pfam" id="PF02481"/>
    </source>
</evidence>
<feature type="domain" description="DprA winged helix" evidence="3">
    <location>
        <begin position="311"/>
        <end position="357"/>
    </location>
</feature>
<proteinExistence type="inferred from homology"/>
<evidence type="ECO:0000256" key="1">
    <source>
        <dbReference type="ARBA" id="ARBA00006525"/>
    </source>
</evidence>
<evidence type="ECO:0000259" key="3">
    <source>
        <dbReference type="Pfam" id="PF17782"/>
    </source>
</evidence>
<dbReference type="PANTHER" id="PTHR43022">
    <property type="entry name" value="PROTEIN SMF"/>
    <property type="match status" value="1"/>
</dbReference>
<dbReference type="Gene3D" id="3.40.50.450">
    <property type="match status" value="1"/>
</dbReference>
<dbReference type="PANTHER" id="PTHR43022:SF1">
    <property type="entry name" value="PROTEIN SMF"/>
    <property type="match status" value="1"/>
</dbReference>
<dbReference type="InterPro" id="IPR036388">
    <property type="entry name" value="WH-like_DNA-bd_sf"/>
</dbReference>
<dbReference type="SUPFAM" id="SSF102405">
    <property type="entry name" value="MCP/YpsA-like"/>
    <property type="match status" value="1"/>
</dbReference>
<dbReference type="AlphaFoldDB" id="A0A3B0ZWM3"/>
<comment type="similarity">
    <text evidence="1">Belongs to the DprA/Smf family.</text>
</comment>
<reference evidence="4" key="1">
    <citation type="submission" date="2018-06" db="EMBL/GenBank/DDBJ databases">
        <authorList>
            <person name="Zhirakovskaya E."/>
        </authorList>
    </citation>
    <scope>NUCLEOTIDE SEQUENCE</scope>
</reference>
<evidence type="ECO:0000313" key="4">
    <source>
        <dbReference type="EMBL" id="VAW96181.1"/>
    </source>
</evidence>
<feature type="domain" description="Smf/DprA SLOG" evidence="2">
    <location>
        <begin position="81"/>
        <end position="288"/>
    </location>
</feature>